<evidence type="ECO:0000313" key="11">
    <source>
        <dbReference type="Proteomes" id="UP000308489"/>
    </source>
</evidence>
<keyword evidence="11" id="KW-1185">Reference proteome</keyword>
<dbReference type="EC" id="3.1.3.15" evidence="3 8"/>
<evidence type="ECO:0000256" key="4">
    <source>
        <dbReference type="ARBA" id="ARBA00022605"/>
    </source>
</evidence>
<dbReference type="OrthoDB" id="9775255at2"/>
<dbReference type="KEGG" id="hhw:NCTC503_01912"/>
<dbReference type="NCBIfam" id="TIGR01856">
    <property type="entry name" value="hisJ_fam"/>
    <property type="match status" value="1"/>
</dbReference>
<reference evidence="10 11" key="1">
    <citation type="submission" date="2019-05" db="EMBL/GenBank/DDBJ databases">
        <authorList>
            <consortium name="Pathogen Informatics"/>
        </authorList>
    </citation>
    <scope>NUCLEOTIDE SEQUENCE [LARGE SCALE GENOMIC DNA]</scope>
    <source>
        <strain evidence="10 11">NCTC503</strain>
    </source>
</reference>
<proteinExistence type="inferred from homology"/>
<dbReference type="GO" id="GO:0000105">
    <property type="term" value="P:L-histidine biosynthetic process"/>
    <property type="evidence" value="ECO:0007669"/>
    <property type="project" value="UniProtKB-UniRule"/>
</dbReference>
<evidence type="ECO:0000256" key="8">
    <source>
        <dbReference type="RuleBase" id="RU366003"/>
    </source>
</evidence>
<dbReference type="Proteomes" id="UP000308489">
    <property type="component" value="Chromosome 1"/>
</dbReference>
<dbReference type="PANTHER" id="PTHR21039">
    <property type="entry name" value="HISTIDINOL PHOSPHATASE-RELATED"/>
    <property type="match status" value="1"/>
</dbReference>
<dbReference type="EMBL" id="LR590481">
    <property type="protein sequence ID" value="VTQ92156.1"/>
    <property type="molecule type" value="Genomic_DNA"/>
</dbReference>
<keyword evidence="4 8" id="KW-0028">Amino-acid biosynthesis</keyword>
<dbReference type="GO" id="GO:0004401">
    <property type="term" value="F:histidinol-phosphatase activity"/>
    <property type="evidence" value="ECO:0007669"/>
    <property type="project" value="UniProtKB-UniRule"/>
</dbReference>
<evidence type="ECO:0000259" key="9">
    <source>
        <dbReference type="Pfam" id="PF02811"/>
    </source>
</evidence>
<evidence type="ECO:0000313" key="10">
    <source>
        <dbReference type="EMBL" id="VTQ92156.1"/>
    </source>
</evidence>
<keyword evidence="5 8" id="KW-0378">Hydrolase</keyword>
<name>A0A4U9RL94_HATHI</name>
<dbReference type="UniPathway" id="UPA00031">
    <property type="reaction ID" value="UER00013"/>
</dbReference>
<evidence type="ECO:0000256" key="5">
    <source>
        <dbReference type="ARBA" id="ARBA00022801"/>
    </source>
</evidence>
<feature type="domain" description="PHP" evidence="9">
    <location>
        <begin position="3"/>
        <end position="190"/>
    </location>
</feature>
<dbReference type="AlphaFoldDB" id="A0A4U9RL94"/>
<comment type="similarity">
    <text evidence="2 8">Belongs to the PHP hydrolase family. HisK subfamily.</text>
</comment>
<evidence type="ECO:0000256" key="3">
    <source>
        <dbReference type="ARBA" id="ARBA00013085"/>
    </source>
</evidence>
<protein>
    <recommendedName>
        <fullName evidence="3 8">Histidinol-phosphatase</fullName>
        <shortName evidence="8">HolPase</shortName>
        <ecNumber evidence="3 8">3.1.3.15</ecNumber>
    </recommendedName>
</protein>
<dbReference type="Gene3D" id="3.20.20.140">
    <property type="entry name" value="Metal-dependent hydrolases"/>
    <property type="match status" value="1"/>
</dbReference>
<dbReference type="PANTHER" id="PTHR21039:SF0">
    <property type="entry name" value="HISTIDINOL-PHOSPHATASE"/>
    <property type="match status" value="1"/>
</dbReference>
<evidence type="ECO:0000256" key="1">
    <source>
        <dbReference type="ARBA" id="ARBA00004970"/>
    </source>
</evidence>
<dbReference type="GO" id="GO:0005737">
    <property type="term" value="C:cytoplasm"/>
    <property type="evidence" value="ECO:0007669"/>
    <property type="project" value="TreeGrafter"/>
</dbReference>
<dbReference type="SUPFAM" id="SSF89550">
    <property type="entry name" value="PHP domain-like"/>
    <property type="match status" value="1"/>
</dbReference>
<dbReference type="Pfam" id="PF02811">
    <property type="entry name" value="PHP"/>
    <property type="match status" value="1"/>
</dbReference>
<evidence type="ECO:0000256" key="2">
    <source>
        <dbReference type="ARBA" id="ARBA00009152"/>
    </source>
</evidence>
<dbReference type="InterPro" id="IPR004013">
    <property type="entry name" value="PHP_dom"/>
</dbReference>
<sequence length="259" mass="30325">MFDTHIHTEVSTDSNMMLESAIKSAREKGLSLILTEHMDHQYPVKEGEYGNFTFDSLEYFKKYGDKRGEDLLLGMEMGMRLDCIKENKLEEGKAPFDFIIGSIHVVNEVEIFGEEHYKNKSKKKAYEEYFEAMAQCLKAYDFVDSLGHIDYICRYAPYEDPEIYYEEFSDHIDEVLKIIIEKEKAMEINTRRLGLKNTRESLLDIYKRFKELGGKYVTLGSDSHKESAIGMNFDYAIDIAKICGLKNVYFKERKMQYDK</sequence>
<accession>A0A4U9RL94</accession>
<comment type="pathway">
    <text evidence="1 8">Amino-acid biosynthesis; L-histidine biosynthesis; L-histidine from 5-phospho-alpha-D-ribose 1-diphosphate: step 8/9.</text>
</comment>
<comment type="catalytic activity">
    <reaction evidence="7 8">
        <text>L-histidinol phosphate + H2O = L-histidinol + phosphate</text>
        <dbReference type="Rhea" id="RHEA:14465"/>
        <dbReference type="ChEBI" id="CHEBI:15377"/>
        <dbReference type="ChEBI" id="CHEBI:43474"/>
        <dbReference type="ChEBI" id="CHEBI:57699"/>
        <dbReference type="ChEBI" id="CHEBI:57980"/>
        <dbReference type="EC" id="3.1.3.15"/>
    </reaction>
</comment>
<evidence type="ECO:0000256" key="6">
    <source>
        <dbReference type="ARBA" id="ARBA00023102"/>
    </source>
</evidence>
<evidence type="ECO:0000256" key="7">
    <source>
        <dbReference type="ARBA" id="ARBA00049158"/>
    </source>
</evidence>
<dbReference type="InterPro" id="IPR016195">
    <property type="entry name" value="Pol/histidinol_Pase-like"/>
</dbReference>
<keyword evidence="6 8" id="KW-0368">Histidine biosynthesis</keyword>
<gene>
    <name evidence="10" type="ORF">NCTC503_01912</name>
</gene>
<organism evidence="10 11">
    <name type="scientific">Hathewaya histolytica</name>
    <name type="common">Clostridium histolyticum</name>
    <dbReference type="NCBI Taxonomy" id="1498"/>
    <lineage>
        <taxon>Bacteria</taxon>
        <taxon>Bacillati</taxon>
        <taxon>Bacillota</taxon>
        <taxon>Clostridia</taxon>
        <taxon>Eubacteriales</taxon>
        <taxon>Clostridiaceae</taxon>
        <taxon>Hathewaya</taxon>
    </lineage>
</organism>
<dbReference type="InterPro" id="IPR010140">
    <property type="entry name" value="Histidinol_P_phosphatase_HisJ"/>
</dbReference>
<dbReference type="NCBIfam" id="NF004086">
    <property type="entry name" value="PRK05588.1"/>
    <property type="match status" value="1"/>
</dbReference>